<keyword evidence="3" id="KW-1185">Reference proteome</keyword>
<dbReference type="KEGG" id="dja:HY57_19640"/>
<gene>
    <name evidence="2" type="ORF">HY57_19640</name>
</gene>
<dbReference type="HOGENOM" id="CLU_1064809_0_0_6"/>
<organism evidence="2 3">
    <name type="scientific">Dyella japonica A8</name>
    <dbReference type="NCBI Taxonomy" id="1217721"/>
    <lineage>
        <taxon>Bacteria</taxon>
        <taxon>Pseudomonadati</taxon>
        <taxon>Pseudomonadota</taxon>
        <taxon>Gammaproteobacteria</taxon>
        <taxon>Lysobacterales</taxon>
        <taxon>Rhodanobacteraceae</taxon>
        <taxon>Dyella</taxon>
    </lineage>
</organism>
<dbReference type="Pfam" id="PF08241">
    <property type="entry name" value="Methyltransf_11"/>
    <property type="match status" value="1"/>
</dbReference>
<evidence type="ECO:0000313" key="2">
    <source>
        <dbReference type="EMBL" id="AIF49306.1"/>
    </source>
</evidence>
<sequence>MPTLAIPRPSEAELKRTNQSFYDGLWSGARLVDPARFNTWPMVRDLAMALPRRLEIAPGLRPRLPLDGTYFIDISQAALQALRGHGASAMRASISALPCPDASFDLVCALDILEHVRDDEGALQELTRVAAPQARLMLSVPLHESAWTAFDEFVGHYRRYEPAHIVEWLAAHGWTVEQSAVYGMQPTSTTLLNLGQWYLSHQRERAMWWYNRVIMPLGLRLQKPLRWQPGLPDNPGVDEVLLLCRRT</sequence>
<dbReference type="OrthoDB" id="9810247at2"/>
<dbReference type="Gene3D" id="3.40.50.150">
    <property type="entry name" value="Vaccinia Virus protein VP39"/>
    <property type="match status" value="1"/>
</dbReference>
<dbReference type="STRING" id="1217721.HY57_19640"/>
<feature type="domain" description="Methyltransferase type 11" evidence="1">
    <location>
        <begin position="70"/>
        <end position="137"/>
    </location>
</feature>
<dbReference type="EMBL" id="CP008884">
    <property type="protein sequence ID" value="AIF49306.1"/>
    <property type="molecule type" value="Genomic_DNA"/>
</dbReference>
<dbReference type="Proteomes" id="UP000027987">
    <property type="component" value="Chromosome"/>
</dbReference>
<dbReference type="InterPro" id="IPR013216">
    <property type="entry name" value="Methyltransf_11"/>
</dbReference>
<evidence type="ECO:0000313" key="3">
    <source>
        <dbReference type="Proteomes" id="UP000027987"/>
    </source>
</evidence>
<evidence type="ECO:0000259" key="1">
    <source>
        <dbReference type="Pfam" id="PF08241"/>
    </source>
</evidence>
<dbReference type="GO" id="GO:0008757">
    <property type="term" value="F:S-adenosylmethionine-dependent methyltransferase activity"/>
    <property type="evidence" value="ECO:0007669"/>
    <property type="project" value="InterPro"/>
</dbReference>
<keyword evidence="2" id="KW-0489">Methyltransferase</keyword>
<name>A0A075K508_9GAMM</name>
<dbReference type="RefSeq" id="WP_019463990.1">
    <property type="nucleotide sequence ID" value="NZ_ALOY01000099.1"/>
</dbReference>
<protein>
    <submittedName>
        <fullName evidence="2">Methyltransferase type 11</fullName>
    </submittedName>
</protein>
<proteinExistence type="predicted"/>
<dbReference type="PATRIC" id="fig|1217721.7.peg.4024"/>
<keyword evidence="2" id="KW-0808">Transferase</keyword>
<accession>A0A075K508</accession>
<dbReference type="SUPFAM" id="SSF53335">
    <property type="entry name" value="S-adenosyl-L-methionine-dependent methyltransferases"/>
    <property type="match status" value="1"/>
</dbReference>
<reference evidence="2 3" key="1">
    <citation type="submission" date="2014-07" db="EMBL/GenBank/DDBJ databases">
        <title>Complete Genome Sequence of Dyella japonica Strain A8 Isolated from Malaysian Tropical Soil.</title>
        <authorList>
            <person name="Hui R.K.H."/>
            <person name="Chen J.-W."/>
            <person name="Chan K.-G."/>
            <person name="Leung F.C.C."/>
        </authorList>
    </citation>
    <scope>NUCLEOTIDE SEQUENCE [LARGE SCALE GENOMIC DNA]</scope>
    <source>
        <strain evidence="2 3">A8</strain>
    </source>
</reference>
<dbReference type="AlphaFoldDB" id="A0A075K508"/>
<dbReference type="GO" id="GO:0032259">
    <property type="term" value="P:methylation"/>
    <property type="evidence" value="ECO:0007669"/>
    <property type="project" value="UniProtKB-KW"/>
</dbReference>
<dbReference type="InterPro" id="IPR029063">
    <property type="entry name" value="SAM-dependent_MTases_sf"/>
</dbReference>